<keyword evidence="3 6" id="KW-0812">Transmembrane</keyword>
<evidence type="ECO:0000313" key="8">
    <source>
        <dbReference type="Proteomes" id="UP001597203"/>
    </source>
</evidence>
<dbReference type="Pfam" id="PF01027">
    <property type="entry name" value="Bax1-I"/>
    <property type="match status" value="1"/>
</dbReference>
<dbReference type="PANTHER" id="PTHR23291">
    <property type="entry name" value="BAX INHIBITOR-RELATED"/>
    <property type="match status" value="1"/>
</dbReference>
<dbReference type="RefSeq" id="WP_380911194.1">
    <property type="nucleotide sequence ID" value="NZ_JBHTLS010000124.1"/>
</dbReference>
<evidence type="ECO:0000256" key="5">
    <source>
        <dbReference type="ARBA" id="ARBA00023136"/>
    </source>
</evidence>
<protein>
    <submittedName>
        <fullName evidence="7">Bax inhibitor-1/YccA family protein</fullName>
    </submittedName>
</protein>
<feature type="transmembrane region" description="Helical" evidence="6">
    <location>
        <begin position="39"/>
        <end position="60"/>
    </location>
</feature>
<evidence type="ECO:0000256" key="4">
    <source>
        <dbReference type="ARBA" id="ARBA00022989"/>
    </source>
</evidence>
<feature type="transmembrane region" description="Helical" evidence="6">
    <location>
        <begin position="215"/>
        <end position="238"/>
    </location>
</feature>
<feature type="transmembrane region" description="Helical" evidence="6">
    <location>
        <begin position="177"/>
        <end position="194"/>
    </location>
</feature>
<evidence type="ECO:0000256" key="3">
    <source>
        <dbReference type="ARBA" id="ARBA00022692"/>
    </source>
</evidence>
<evidence type="ECO:0000256" key="2">
    <source>
        <dbReference type="ARBA" id="ARBA00010350"/>
    </source>
</evidence>
<evidence type="ECO:0000256" key="1">
    <source>
        <dbReference type="ARBA" id="ARBA00004141"/>
    </source>
</evidence>
<dbReference type="Proteomes" id="UP001597203">
    <property type="component" value="Unassembled WGS sequence"/>
</dbReference>
<keyword evidence="5 6" id="KW-0472">Membrane</keyword>
<dbReference type="PANTHER" id="PTHR23291:SF50">
    <property type="entry name" value="PROTEIN LIFEGUARD 4"/>
    <property type="match status" value="1"/>
</dbReference>
<reference evidence="8" key="1">
    <citation type="journal article" date="2019" name="Int. J. Syst. Evol. Microbiol.">
        <title>The Global Catalogue of Microorganisms (GCM) 10K type strain sequencing project: providing services to taxonomists for standard genome sequencing and annotation.</title>
        <authorList>
            <consortium name="The Broad Institute Genomics Platform"/>
            <consortium name="The Broad Institute Genome Sequencing Center for Infectious Disease"/>
            <person name="Wu L."/>
            <person name="Ma J."/>
        </authorList>
    </citation>
    <scope>NUCLEOTIDE SEQUENCE [LARGE SCALE GENOMIC DNA]</scope>
    <source>
        <strain evidence="8">CCUG 54329</strain>
    </source>
</reference>
<feature type="transmembrane region" description="Helical" evidence="6">
    <location>
        <begin position="122"/>
        <end position="141"/>
    </location>
</feature>
<gene>
    <name evidence="7" type="ORF">ACFQ24_10960</name>
</gene>
<accession>A0ABW3P253</accession>
<organism evidence="7 8">
    <name type="scientific">Sphingobium olei</name>
    <dbReference type="NCBI Taxonomy" id="420955"/>
    <lineage>
        <taxon>Bacteria</taxon>
        <taxon>Pseudomonadati</taxon>
        <taxon>Pseudomonadota</taxon>
        <taxon>Alphaproteobacteria</taxon>
        <taxon>Sphingomonadales</taxon>
        <taxon>Sphingomonadaceae</taxon>
        <taxon>Sphingobium</taxon>
    </lineage>
</organism>
<name>A0ABW3P253_9SPHN</name>
<keyword evidence="8" id="KW-1185">Reference proteome</keyword>
<evidence type="ECO:0000256" key="6">
    <source>
        <dbReference type="RuleBase" id="RU004379"/>
    </source>
</evidence>
<evidence type="ECO:0000313" key="7">
    <source>
        <dbReference type="EMBL" id="MFD1105384.1"/>
    </source>
</evidence>
<comment type="similarity">
    <text evidence="2 6">Belongs to the BI1 family.</text>
</comment>
<comment type="caution">
    <text evidence="7">The sequence shown here is derived from an EMBL/GenBank/DDBJ whole genome shotgun (WGS) entry which is preliminary data.</text>
</comment>
<comment type="subcellular location">
    <subcellularLocation>
        <location evidence="1">Membrane</location>
        <topology evidence="1">Multi-pass membrane protein</topology>
    </subcellularLocation>
</comment>
<dbReference type="EMBL" id="JBHTLS010000124">
    <property type="protein sequence ID" value="MFD1105384.1"/>
    <property type="molecule type" value="Genomic_DNA"/>
</dbReference>
<feature type="transmembrane region" description="Helical" evidence="6">
    <location>
        <begin position="66"/>
        <end position="85"/>
    </location>
</feature>
<dbReference type="CDD" id="cd10432">
    <property type="entry name" value="BI-1-like_bacterial"/>
    <property type="match status" value="1"/>
</dbReference>
<feature type="transmembrane region" description="Helical" evidence="6">
    <location>
        <begin position="153"/>
        <end position="171"/>
    </location>
</feature>
<dbReference type="InterPro" id="IPR006214">
    <property type="entry name" value="Bax_inhibitor_1-related"/>
</dbReference>
<keyword evidence="4 6" id="KW-1133">Transmembrane helix</keyword>
<sequence length="243" mass="26232">MNRPFDPVTYPPPSSARAASATVYDEGLRRHMLGVYRNMALGLGITALAALLIASTPALYQPIFGTPLKWVAIFAPLAFVLFFSFRVERMTIGQARTAFYAFAAVMGVSMASIFLVFTGTSIALAFASAGAIFAAMSLWGYTTHVDLSRWSTFLMVGLIGVVIASLVNLVVGSSTLQLVFSIAGVLVFTGLTAWDTQRLKSEYLAYAGSERADKLAVMGALSLYLNLINLFQLLLGLFGQREE</sequence>
<feature type="transmembrane region" description="Helical" evidence="6">
    <location>
        <begin position="97"/>
        <end position="116"/>
    </location>
</feature>
<proteinExistence type="inferred from homology"/>